<accession>A0A3S8R5I3</accession>
<sequence length="174" mass="20894">MKSLIVKLIKLFYHFITRVKLKYKFRESNNSTYIFDLDNTLYNTWPYLKENKGALYLEIPIFEGMKNVIYSLPKDSKLCFLTARNLKFYFQTKKRLELDFNSLDYDLIIVDNTIDKIRYLKFFVEKSDNVFYYDDLSYNHENGTVKYYLDTIKEVEKLPVEYKGADVINVINSI</sequence>
<dbReference type="Proteomes" id="UP000274593">
    <property type="component" value="Chromosome"/>
</dbReference>
<dbReference type="EMBL" id="CP032548">
    <property type="protein sequence ID" value="AZJ35030.1"/>
    <property type="molecule type" value="Genomic_DNA"/>
</dbReference>
<evidence type="ECO:0000313" key="2">
    <source>
        <dbReference type="Proteomes" id="UP000274593"/>
    </source>
</evidence>
<evidence type="ECO:0008006" key="3">
    <source>
        <dbReference type="Google" id="ProtNLM"/>
    </source>
</evidence>
<dbReference type="AlphaFoldDB" id="A0A3S8R5I3"/>
<dbReference type="SUPFAM" id="SSF56784">
    <property type="entry name" value="HAD-like"/>
    <property type="match status" value="1"/>
</dbReference>
<organism evidence="1 2">
    <name type="scientific">Tenacibaculum singaporense</name>
    <dbReference type="NCBI Taxonomy" id="2358479"/>
    <lineage>
        <taxon>Bacteria</taxon>
        <taxon>Pseudomonadati</taxon>
        <taxon>Bacteroidota</taxon>
        <taxon>Flavobacteriia</taxon>
        <taxon>Flavobacteriales</taxon>
        <taxon>Flavobacteriaceae</taxon>
        <taxon>Tenacibaculum</taxon>
    </lineage>
</organism>
<dbReference type="InterPro" id="IPR036412">
    <property type="entry name" value="HAD-like_sf"/>
</dbReference>
<proteinExistence type="predicted"/>
<evidence type="ECO:0000313" key="1">
    <source>
        <dbReference type="EMBL" id="AZJ35030.1"/>
    </source>
</evidence>
<dbReference type="RefSeq" id="WP_125066835.1">
    <property type="nucleotide sequence ID" value="NZ_CP032548.1"/>
</dbReference>
<name>A0A3S8R5I3_9FLAO</name>
<reference evidence="1 2" key="1">
    <citation type="submission" date="2018-09" db="EMBL/GenBank/DDBJ databases">
        <title>Insights into the microbiota of Asian seabass (Lates calcarifer) with tenacibaculosis symptoms and description of sp. nov. Tenacibaculum singaporense.</title>
        <authorList>
            <person name="Miyake S."/>
            <person name="Soh M."/>
            <person name="Azman M.N."/>
            <person name="Ngoh S.Y."/>
            <person name="Orban L."/>
        </authorList>
    </citation>
    <scope>NUCLEOTIDE SEQUENCE [LARGE SCALE GENOMIC DNA]</scope>
    <source>
        <strain evidence="1 2">DSM 106434</strain>
    </source>
</reference>
<keyword evidence="2" id="KW-1185">Reference proteome</keyword>
<protein>
    <recommendedName>
        <fullName evidence="3">FCP1 homology domain-containing protein</fullName>
    </recommendedName>
</protein>
<gene>
    <name evidence="1" type="ORF">D6T69_05640</name>
</gene>
<dbReference type="KEGG" id="tsig:D6T69_05640"/>